<dbReference type="AlphaFoldDB" id="A0A084JSI6"/>
<feature type="signal peptide" evidence="6">
    <location>
        <begin position="1"/>
        <end position="20"/>
    </location>
</feature>
<dbReference type="Gene3D" id="3.40.50.1980">
    <property type="entry name" value="Nitrogenase molybdenum iron protein domain"/>
    <property type="match status" value="2"/>
</dbReference>
<name>A0A084JSI6_9FIRM</name>
<comment type="caution">
    <text evidence="8">The sequence shown here is derived from an EMBL/GenBank/DDBJ whole genome shotgun (WGS) entry which is preliminary data.</text>
</comment>
<dbReference type="GO" id="GO:1901678">
    <property type="term" value="P:iron coordination entity transport"/>
    <property type="evidence" value="ECO:0007669"/>
    <property type="project" value="UniProtKB-ARBA"/>
</dbReference>
<sequence length="330" mass="35624">MKKQISILFALLLTAGLVSACSKEQQPATPVPTESTGTQESGEPQLPDISKDSSWPRTITDAGGHKIPLAGQPKRIAILHSNYLEYFFALGTPVAASAGASVGTAQQALETYETLIPFGGIEEIMDLGSAREINLEAVLEAKPDMIVTFAGHAGLDEIYDQLNQIAPVVLLDYSDTWQNQTRACGELVGKDDAAGKIIRETEEAIASAHEVLSQKDKTVAIFRTSGGKAFVARGSQSYYDAFGITPPKGYTFGYETFSLEAVAEMDPDYIIFMDYIDTAKGFAKSQEASSVWLNMSAVKNGNVLYFDDSLNTFGPLAMKLTAKKLVRAIK</sequence>
<dbReference type="Proteomes" id="UP000028525">
    <property type="component" value="Unassembled WGS sequence"/>
</dbReference>
<proteinExistence type="inferred from homology"/>
<dbReference type="GO" id="GO:0030288">
    <property type="term" value="C:outer membrane-bounded periplasmic space"/>
    <property type="evidence" value="ECO:0007669"/>
    <property type="project" value="TreeGrafter"/>
</dbReference>
<gene>
    <name evidence="8" type="ORF">IO98_01755</name>
</gene>
<evidence type="ECO:0000256" key="5">
    <source>
        <dbReference type="SAM" id="MobiDB-lite"/>
    </source>
</evidence>
<comment type="subcellular location">
    <subcellularLocation>
        <location evidence="1">Cell envelope</location>
    </subcellularLocation>
</comment>
<accession>A0A084JSI6</accession>
<dbReference type="PANTHER" id="PTHR30532">
    <property type="entry name" value="IRON III DICITRATE-BINDING PERIPLASMIC PROTEIN"/>
    <property type="match status" value="1"/>
</dbReference>
<comment type="similarity">
    <text evidence="2">Belongs to the bacterial solute-binding protein 8 family.</text>
</comment>
<dbReference type="InterPro" id="IPR051313">
    <property type="entry name" value="Bact_iron-sidero_bind"/>
</dbReference>
<feature type="compositionally biased region" description="Polar residues" evidence="5">
    <location>
        <begin position="25"/>
        <end position="42"/>
    </location>
</feature>
<evidence type="ECO:0000256" key="1">
    <source>
        <dbReference type="ARBA" id="ARBA00004196"/>
    </source>
</evidence>
<feature type="chain" id="PRO_5001777454" evidence="6">
    <location>
        <begin position="21"/>
        <end position="330"/>
    </location>
</feature>
<dbReference type="SUPFAM" id="SSF53807">
    <property type="entry name" value="Helical backbone' metal receptor"/>
    <property type="match status" value="1"/>
</dbReference>
<protein>
    <submittedName>
        <fullName evidence="8">Ferrichrome ABC transporter</fullName>
    </submittedName>
</protein>
<dbReference type="Pfam" id="PF01497">
    <property type="entry name" value="Peripla_BP_2"/>
    <property type="match status" value="1"/>
</dbReference>
<dbReference type="InterPro" id="IPR002491">
    <property type="entry name" value="ABC_transptr_periplasmic_BD"/>
</dbReference>
<dbReference type="STRING" id="29354.IO98_01755"/>
<evidence type="ECO:0000313" key="9">
    <source>
        <dbReference type="Proteomes" id="UP000028525"/>
    </source>
</evidence>
<dbReference type="PROSITE" id="PS50983">
    <property type="entry name" value="FE_B12_PBP"/>
    <property type="match status" value="1"/>
</dbReference>
<feature type="domain" description="Fe/B12 periplasmic-binding" evidence="7">
    <location>
        <begin position="75"/>
        <end position="330"/>
    </location>
</feature>
<evidence type="ECO:0000313" key="8">
    <source>
        <dbReference type="EMBL" id="KEZ91920.1"/>
    </source>
</evidence>
<dbReference type="EMBL" id="JPME01000002">
    <property type="protein sequence ID" value="KEZ91920.1"/>
    <property type="molecule type" value="Genomic_DNA"/>
</dbReference>
<evidence type="ECO:0000256" key="2">
    <source>
        <dbReference type="ARBA" id="ARBA00008814"/>
    </source>
</evidence>
<dbReference type="PANTHER" id="PTHR30532:SF24">
    <property type="entry name" value="FERRIC ENTEROBACTIN-BINDING PERIPLASMIC PROTEIN FEPB"/>
    <property type="match status" value="1"/>
</dbReference>
<organism evidence="8 9">
    <name type="scientific">Lacrimispora celerecrescens</name>
    <dbReference type="NCBI Taxonomy" id="29354"/>
    <lineage>
        <taxon>Bacteria</taxon>
        <taxon>Bacillati</taxon>
        <taxon>Bacillota</taxon>
        <taxon>Clostridia</taxon>
        <taxon>Lachnospirales</taxon>
        <taxon>Lachnospiraceae</taxon>
        <taxon>Lacrimispora</taxon>
    </lineage>
</organism>
<dbReference type="RefSeq" id="WP_038277385.1">
    <property type="nucleotide sequence ID" value="NZ_JPME01000002.1"/>
</dbReference>
<dbReference type="PROSITE" id="PS51257">
    <property type="entry name" value="PROKAR_LIPOPROTEIN"/>
    <property type="match status" value="1"/>
</dbReference>
<evidence type="ECO:0000256" key="3">
    <source>
        <dbReference type="ARBA" id="ARBA00022448"/>
    </source>
</evidence>
<keyword evidence="3" id="KW-0813">Transport</keyword>
<evidence type="ECO:0000256" key="4">
    <source>
        <dbReference type="ARBA" id="ARBA00022729"/>
    </source>
</evidence>
<keyword evidence="9" id="KW-1185">Reference proteome</keyword>
<feature type="region of interest" description="Disordered" evidence="5">
    <location>
        <begin position="25"/>
        <end position="55"/>
    </location>
</feature>
<evidence type="ECO:0000259" key="7">
    <source>
        <dbReference type="PROSITE" id="PS50983"/>
    </source>
</evidence>
<reference evidence="8 9" key="1">
    <citation type="submission" date="2014-07" db="EMBL/GenBank/DDBJ databases">
        <title>Draft genome of Clostridium celerecrescens 152B isolated from sediments associated with methane hydrate from Krishna Godavari basin.</title>
        <authorList>
            <person name="Honkalas V.S."/>
            <person name="Dabir A.P."/>
            <person name="Arora P."/>
            <person name="Dhakephalkar P.K."/>
        </authorList>
    </citation>
    <scope>NUCLEOTIDE SEQUENCE [LARGE SCALE GENOMIC DNA]</scope>
    <source>
        <strain evidence="8 9">152B</strain>
    </source>
</reference>
<evidence type="ECO:0000256" key="6">
    <source>
        <dbReference type="SAM" id="SignalP"/>
    </source>
</evidence>
<keyword evidence="4 6" id="KW-0732">Signal</keyword>
<dbReference type="OrthoDB" id="9793175at2"/>